<dbReference type="SUPFAM" id="SSF52540">
    <property type="entry name" value="P-loop containing nucleoside triphosphate hydrolases"/>
    <property type="match status" value="1"/>
</dbReference>
<keyword evidence="3" id="KW-1185">Reference proteome</keyword>
<organism evidence="2 3">
    <name type="scientific">Idiomarina rhizosphaerae</name>
    <dbReference type="NCBI Taxonomy" id="2961572"/>
    <lineage>
        <taxon>Bacteria</taxon>
        <taxon>Pseudomonadati</taxon>
        <taxon>Pseudomonadota</taxon>
        <taxon>Gammaproteobacteria</taxon>
        <taxon>Alteromonadales</taxon>
        <taxon>Idiomarinaceae</taxon>
        <taxon>Idiomarina</taxon>
    </lineage>
</organism>
<dbReference type="Proteomes" id="UP001139474">
    <property type="component" value="Unassembled WGS sequence"/>
</dbReference>
<evidence type="ECO:0000259" key="1">
    <source>
        <dbReference type="Pfam" id="PF13521"/>
    </source>
</evidence>
<sequence>MNNRFVITGGPGAGKTTILTALAECGYNFAPESGRKIIKERLAAGLSARPEPVLFAQEILSADIDKYRKADSGCHTFFDRGVLDALYMLNAENALTQKQAEQYIHDFPYNRTIFLLPPWKDIYVTDAERDQTFEQAVAVYEGMKRWYLEWGYETLEVPRSSVEKRVSFILEAVGNTLTTAR</sequence>
<dbReference type="EMBL" id="JAMZDE010000001">
    <property type="protein sequence ID" value="MCP1338046.1"/>
    <property type="molecule type" value="Genomic_DNA"/>
</dbReference>
<comment type="caution">
    <text evidence="2">The sequence shown here is derived from an EMBL/GenBank/DDBJ whole genome shotgun (WGS) entry which is preliminary data.</text>
</comment>
<dbReference type="AlphaFoldDB" id="A0A9X2FYJ5"/>
<evidence type="ECO:0000313" key="3">
    <source>
        <dbReference type="Proteomes" id="UP001139474"/>
    </source>
</evidence>
<dbReference type="Pfam" id="PF13521">
    <property type="entry name" value="AAA_28"/>
    <property type="match status" value="1"/>
</dbReference>
<dbReference type="Gene3D" id="3.40.50.300">
    <property type="entry name" value="P-loop containing nucleotide triphosphate hydrolases"/>
    <property type="match status" value="1"/>
</dbReference>
<proteinExistence type="predicted"/>
<evidence type="ECO:0000313" key="2">
    <source>
        <dbReference type="EMBL" id="MCP1338046.1"/>
    </source>
</evidence>
<protein>
    <submittedName>
        <fullName evidence="2">AAA family ATPase</fullName>
    </submittedName>
</protein>
<dbReference type="InterPro" id="IPR027417">
    <property type="entry name" value="P-loop_NTPase"/>
</dbReference>
<feature type="domain" description="NadR/Ttd14 AAA" evidence="1">
    <location>
        <begin position="4"/>
        <end position="165"/>
    </location>
</feature>
<reference evidence="2" key="1">
    <citation type="submission" date="2022-06" db="EMBL/GenBank/DDBJ databases">
        <title>Idiomarina rhizosphaerae M1R2S28.</title>
        <authorList>
            <person name="Sun J.-Q."/>
            <person name="Li L.-F."/>
        </authorList>
    </citation>
    <scope>NUCLEOTIDE SEQUENCE</scope>
    <source>
        <strain evidence="2">M1R2S28</strain>
    </source>
</reference>
<accession>A0A9X2FYJ5</accession>
<dbReference type="InterPro" id="IPR038727">
    <property type="entry name" value="NadR/Ttd14_AAA_dom"/>
</dbReference>
<dbReference type="RefSeq" id="WP_253616830.1">
    <property type="nucleotide sequence ID" value="NZ_JAMZDE010000001.1"/>
</dbReference>
<name>A0A9X2FYJ5_9GAMM</name>
<gene>
    <name evidence="2" type="ORF">NJR55_00440</name>
</gene>